<evidence type="ECO:0000256" key="2">
    <source>
        <dbReference type="PROSITE-ProRule" id="PRU00703"/>
    </source>
</evidence>
<keyword evidence="1 2" id="KW-0129">CBS domain</keyword>
<dbReference type="SUPFAM" id="SSF54631">
    <property type="entry name" value="CBS-domain pair"/>
    <property type="match status" value="1"/>
</dbReference>
<keyword evidence="5" id="KW-1185">Reference proteome</keyword>
<evidence type="ECO:0000259" key="3">
    <source>
        <dbReference type="PROSITE" id="PS51371"/>
    </source>
</evidence>
<dbReference type="EMBL" id="JAVDVY010000001">
    <property type="protein sequence ID" value="MDR7133305.1"/>
    <property type="molecule type" value="Genomic_DNA"/>
</dbReference>
<name>A0ABU1W7H3_9GAMM</name>
<dbReference type="PANTHER" id="PTHR43080:SF2">
    <property type="entry name" value="CBS DOMAIN-CONTAINING PROTEIN"/>
    <property type="match status" value="1"/>
</dbReference>
<dbReference type="InterPro" id="IPR046342">
    <property type="entry name" value="CBS_dom_sf"/>
</dbReference>
<reference evidence="4 5" key="1">
    <citation type="submission" date="2023-07" db="EMBL/GenBank/DDBJ databases">
        <title>Sorghum-associated microbial communities from plants grown in Nebraska, USA.</title>
        <authorList>
            <person name="Schachtman D."/>
        </authorList>
    </citation>
    <scope>NUCLEOTIDE SEQUENCE [LARGE SCALE GENOMIC DNA]</scope>
    <source>
        <strain evidence="4 5">BE198</strain>
    </source>
</reference>
<dbReference type="Proteomes" id="UP001251524">
    <property type="component" value="Unassembled WGS sequence"/>
</dbReference>
<dbReference type="Pfam" id="PF00571">
    <property type="entry name" value="CBS"/>
    <property type="match status" value="2"/>
</dbReference>
<evidence type="ECO:0000313" key="4">
    <source>
        <dbReference type="EMBL" id="MDR7133305.1"/>
    </source>
</evidence>
<dbReference type="RefSeq" id="WP_310057809.1">
    <property type="nucleotide sequence ID" value="NZ_JAVDVY010000001.1"/>
</dbReference>
<protein>
    <submittedName>
        <fullName evidence="4">CBS domain-containing protein</fullName>
    </submittedName>
</protein>
<dbReference type="PANTHER" id="PTHR43080">
    <property type="entry name" value="CBS DOMAIN-CONTAINING PROTEIN CBSX3, MITOCHONDRIAL"/>
    <property type="match status" value="1"/>
</dbReference>
<dbReference type="InterPro" id="IPR051257">
    <property type="entry name" value="Diverse_CBS-Domain"/>
</dbReference>
<gene>
    <name evidence="4" type="ORF">J2X06_000489</name>
</gene>
<dbReference type="SMART" id="SM00116">
    <property type="entry name" value="CBS"/>
    <property type="match status" value="2"/>
</dbReference>
<dbReference type="InterPro" id="IPR000644">
    <property type="entry name" value="CBS_dom"/>
</dbReference>
<dbReference type="Gene3D" id="3.10.580.10">
    <property type="entry name" value="CBS-domain"/>
    <property type="match status" value="1"/>
</dbReference>
<dbReference type="PROSITE" id="PS51371">
    <property type="entry name" value="CBS"/>
    <property type="match status" value="2"/>
</dbReference>
<feature type="domain" description="CBS" evidence="3">
    <location>
        <begin position="8"/>
        <end position="67"/>
    </location>
</feature>
<dbReference type="CDD" id="cd04622">
    <property type="entry name" value="CBS_pair_HRP1_like"/>
    <property type="match status" value="1"/>
</dbReference>
<accession>A0ABU1W7H3</accession>
<evidence type="ECO:0000256" key="1">
    <source>
        <dbReference type="ARBA" id="ARBA00023122"/>
    </source>
</evidence>
<evidence type="ECO:0000313" key="5">
    <source>
        <dbReference type="Proteomes" id="UP001251524"/>
    </source>
</evidence>
<comment type="caution">
    <text evidence="4">The sequence shown here is derived from an EMBL/GenBank/DDBJ whole genome shotgun (WGS) entry which is preliminary data.</text>
</comment>
<organism evidence="4 5">
    <name type="scientific">Lysobacter niastensis</name>
    <dbReference type="NCBI Taxonomy" id="380629"/>
    <lineage>
        <taxon>Bacteria</taxon>
        <taxon>Pseudomonadati</taxon>
        <taxon>Pseudomonadota</taxon>
        <taxon>Gammaproteobacteria</taxon>
        <taxon>Lysobacterales</taxon>
        <taxon>Lysobacteraceae</taxon>
        <taxon>Lysobacter</taxon>
    </lineage>
</organism>
<sequence length="154" mass="15891">MATIESVMTRDPVTCYVNTPLPEVAALMLSHDCGQIPVVDAQGKPLGVVTDRDIVVRVVANGGNPAVATAADAMTSPARTVSLDTKLSDCLHAMEQAQIRRVPVVDAQGRIVGIVATADVALSGGRKAIAEVMEEVSAPTPKLAGAGGSSMHRH</sequence>
<feature type="domain" description="CBS" evidence="3">
    <location>
        <begin position="74"/>
        <end position="131"/>
    </location>
</feature>
<proteinExistence type="predicted"/>